<dbReference type="EMBL" id="JABSTU010000003">
    <property type="protein sequence ID" value="KAH8036248.1"/>
    <property type="molecule type" value="Genomic_DNA"/>
</dbReference>
<accession>A0A9J6EQD4</accession>
<dbReference type="Proteomes" id="UP000821866">
    <property type="component" value="Chromosome 11"/>
</dbReference>
<comment type="caution">
    <text evidence="1">The sequence shown here is derived from an EMBL/GenBank/DDBJ whole genome shotgun (WGS) entry which is preliminary data.</text>
</comment>
<dbReference type="AlphaFoldDB" id="A0A9J6EQD4"/>
<reference evidence="1" key="2">
    <citation type="submission" date="2021-09" db="EMBL/GenBank/DDBJ databases">
        <authorList>
            <person name="Jia N."/>
            <person name="Wang J."/>
            <person name="Shi W."/>
            <person name="Du L."/>
            <person name="Sun Y."/>
            <person name="Zhan W."/>
            <person name="Jiang J."/>
            <person name="Wang Q."/>
            <person name="Zhang B."/>
            <person name="Ji P."/>
            <person name="Sakyi L.B."/>
            <person name="Cui X."/>
            <person name="Yuan T."/>
            <person name="Jiang B."/>
            <person name="Yang W."/>
            <person name="Lam T.T.-Y."/>
            <person name="Chang Q."/>
            <person name="Ding S."/>
            <person name="Wang X."/>
            <person name="Zhu J."/>
            <person name="Ruan X."/>
            <person name="Zhao L."/>
            <person name="Wei J."/>
            <person name="Que T."/>
            <person name="Du C."/>
            <person name="Cheng J."/>
            <person name="Dai P."/>
            <person name="Han X."/>
            <person name="Huang E."/>
            <person name="Gao Y."/>
            <person name="Liu J."/>
            <person name="Shao H."/>
            <person name="Ye R."/>
            <person name="Li L."/>
            <person name="Wei W."/>
            <person name="Wang X."/>
            <person name="Wang C."/>
            <person name="Huo Q."/>
            <person name="Li W."/>
            <person name="Guo W."/>
            <person name="Chen H."/>
            <person name="Chen S."/>
            <person name="Zhou L."/>
            <person name="Zhou L."/>
            <person name="Ni X."/>
            <person name="Tian J."/>
            <person name="Zhou Y."/>
            <person name="Sheng Y."/>
            <person name="Liu T."/>
            <person name="Pan Y."/>
            <person name="Xia L."/>
            <person name="Li J."/>
            <person name="Zhao F."/>
            <person name="Cao W."/>
        </authorList>
    </citation>
    <scope>NUCLEOTIDE SEQUENCE</scope>
    <source>
        <strain evidence="1">Rmic-2018</strain>
        <tissue evidence="1">Larvae</tissue>
    </source>
</reference>
<proteinExistence type="predicted"/>
<organism evidence="1 2">
    <name type="scientific">Rhipicephalus microplus</name>
    <name type="common">Cattle tick</name>
    <name type="synonym">Boophilus microplus</name>
    <dbReference type="NCBI Taxonomy" id="6941"/>
    <lineage>
        <taxon>Eukaryota</taxon>
        <taxon>Metazoa</taxon>
        <taxon>Ecdysozoa</taxon>
        <taxon>Arthropoda</taxon>
        <taxon>Chelicerata</taxon>
        <taxon>Arachnida</taxon>
        <taxon>Acari</taxon>
        <taxon>Parasitiformes</taxon>
        <taxon>Ixodida</taxon>
        <taxon>Ixodoidea</taxon>
        <taxon>Ixodidae</taxon>
        <taxon>Rhipicephalinae</taxon>
        <taxon>Rhipicephalus</taxon>
        <taxon>Boophilus</taxon>
    </lineage>
</organism>
<sequence>MAWDRVPQTTIANCFGKCSFFRIPEKVPEALSESEKPIEVWECLDAGCSAHDFSAADDYLATCGARTVEDKVNEAMCEVANSSDDDEKMDKSDGKGPPPVAETLHALDVLRRAMAAEGISDDTCRRFYGFQKSLLRLRTPQHTYEVPHMRNR</sequence>
<gene>
    <name evidence="1" type="ORF">HPB51_021492</name>
</gene>
<keyword evidence="2" id="KW-1185">Reference proteome</keyword>
<evidence type="ECO:0008006" key="3">
    <source>
        <dbReference type="Google" id="ProtNLM"/>
    </source>
</evidence>
<protein>
    <recommendedName>
        <fullName evidence="3">Tick transposon</fullName>
    </recommendedName>
</protein>
<evidence type="ECO:0000313" key="2">
    <source>
        <dbReference type="Proteomes" id="UP000821866"/>
    </source>
</evidence>
<evidence type="ECO:0000313" key="1">
    <source>
        <dbReference type="EMBL" id="KAH8036248.1"/>
    </source>
</evidence>
<reference evidence="1" key="1">
    <citation type="journal article" date="2020" name="Cell">
        <title>Large-Scale Comparative Analyses of Tick Genomes Elucidate Their Genetic Diversity and Vector Capacities.</title>
        <authorList>
            <consortium name="Tick Genome and Microbiome Consortium (TIGMIC)"/>
            <person name="Jia N."/>
            <person name="Wang J."/>
            <person name="Shi W."/>
            <person name="Du L."/>
            <person name="Sun Y."/>
            <person name="Zhan W."/>
            <person name="Jiang J.F."/>
            <person name="Wang Q."/>
            <person name="Zhang B."/>
            <person name="Ji P."/>
            <person name="Bell-Sakyi L."/>
            <person name="Cui X.M."/>
            <person name="Yuan T.T."/>
            <person name="Jiang B.G."/>
            <person name="Yang W.F."/>
            <person name="Lam T.T."/>
            <person name="Chang Q.C."/>
            <person name="Ding S.J."/>
            <person name="Wang X.J."/>
            <person name="Zhu J.G."/>
            <person name="Ruan X.D."/>
            <person name="Zhao L."/>
            <person name="Wei J.T."/>
            <person name="Ye R.Z."/>
            <person name="Que T.C."/>
            <person name="Du C.H."/>
            <person name="Zhou Y.H."/>
            <person name="Cheng J.X."/>
            <person name="Dai P.F."/>
            <person name="Guo W.B."/>
            <person name="Han X.H."/>
            <person name="Huang E.J."/>
            <person name="Li L.F."/>
            <person name="Wei W."/>
            <person name="Gao Y.C."/>
            <person name="Liu J.Z."/>
            <person name="Shao H.Z."/>
            <person name="Wang X."/>
            <person name="Wang C.C."/>
            <person name="Yang T.C."/>
            <person name="Huo Q.B."/>
            <person name="Li W."/>
            <person name="Chen H.Y."/>
            <person name="Chen S.E."/>
            <person name="Zhou L.G."/>
            <person name="Ni X.B."/>
            <person name="Tian J.H."/>
            <person name="Sheng Y."/>
            <person name="Liu T."/>
            <person name="Pan Y.S."/>
            <person name="Xia L.Y."/>
            <person name="Li J."/>
            <person name="Zhao F."/>
            <person name="Cao W.C."/>
        </authorList>
    </citation>
    <scope>NUCLEOTIDE SEQUENCE</scope>
    <source>
        <strain evidence="1">Rmic-2018</strain>
    </source>
</reference>
<name>A0A9J6EQD4_RHIMP</name>